<sequence length="87" mass="9485">MWADIQHYQQLRSSFSRGLFTSLELVDPLGSWNEGAWQMTPFNGEGVNDNAAMRVGTDPASYQTTGGYALYPGVLPSCKDGHEAPCS</sequence>
<dbReference type="GeneID" id="17309075"/>
<dbReference type="HOGENOM" id="CLU_2488173_0_0_1"/>
<name>L1JUG8_GUITC</name>
<keyword evidence="3" id="KW-1185">Reference proteome</keyword>
<dbReference type="PaxDb" id="55529-EKX52216"/>
<reference evidence="3" key="2">
    <citation type="submission" date="2012-11" db="EMBL/GenBank/DDBJ databases">
        <authorList>
            <person name="Kuo A."/>
            <person name="Curtis B.A."/>
            <person name="Tanifuji G."/>
            <person name="Burki F."/>
            <person name="Gruber A."/>
            <person name="Irimia M."/>
            <person name="Maruyama S."/>
            <person name="Arias M.C."/>
            <person name="Ball S.G."/>
            <person name="Gile G.H."/>
            <person name="Hirakawa Y."/>
            <person name="Hopkins J.F."/>
            <person name="Rensing S.A."/>
            <person name="Schmutz J."/>
            <person name="Symeonidi A."/>
            <person name="Elias M."/>
            <person name="Eveleigh R.J."/>
            <person name="Herman E.K."/>
            <person name="Klute M.J."/>
            <person name="Nakayama T."/>
            <person name="Obornik M."/>
            <person name="Reyes-Prieto A."/>
            <person name="Armbrust E.V."/>
            <person name="Aves S.J."/>
            <person name="Beiko R.G."/>
            <person name="Coutinho P."/>
            <person name="Dacks J.B."/>
            <person name="Durnford D.G."/>
            <person name="Fast N.M."/>
            <person name="Green B.R."/>
            <person name="Grisdale C."/>
            <person name="Hempe F."/>
            <person name="Henrissat B."/>
            <person name="Hoppner M.P."/>
            <person name="Ishida K.-I."/>
            <person name="Kim E."/>
            <person name="Koreny L."/>
            <person name="Kroth P.G."/>
            <person name="Liu Y."/>
            <person name="Malik S.-B."/>
            <person name="Maier U.G."/>
            <person name="McRose D."/>
            <person name="Mock T."/>
            <person name="Neilson J.A."/>
            <person name="Onodera N.T."/>
            <person name="Poole A.M."/>
            <person name="Pritham E.J."/>
            <person name="Richards T.A."/>
            <person name="Rocap G."/>
            <person name="Roy S.W."/>
            <person name="Sarai C."/>
            <person name="Schaack S."/>
            <person name="Shirato S."/>
            <person name="Slamovits C.H."/>
            <person name="Spencer D.F."/>
            <person name="Suzuki S."/>
            <person name="Worden A.Z."/>
            <person name="Zauner S."/>
            <person name="Barry K."/>
            <person name="Bell C."/>
            <person name="Bharti A.K."/>
            <person name="Crow J.A."/>
            <person name="Grimwood J."/>
            <person name="Kramer R."/>
            <person name="Lindquist E."/>
            <person name="Lucas S."/>
            <person name="Salamov A."/>
            <person name="McFadden G.I."/>
            <person name="Lane C.E."/>
            <person name="Keeling P.J."/>
            <person name="Gray M.W."/>
            <person name="Grigoriev I.V."/>
            <person name="Archibald J.M."/>
        </authorList>
    </citation>
    <scope>NUCLEOTIDE SEQUENCE</scope>
    <source>
        <strain evidence="3">CCMP2712</strain>
    </source>
</reference>
<accession>L1JUG8</accession>
<evidence type="ECO:0000313" key="2">
    <source>
        <dbReference type="EnsemblProtists" id="EKX52216"/>
    </source>
</evidence>
<dbReference type="EMBL" id="JH992973">
    <property type="protein sequence ID" value="EKX52216.1"/>
    <property type="molecule type" value="Genomic_DNA"/>
</dbReference>
<protein>
    <submittedName>
        <fullName evidence="1 2">Uncharacterized protein</fullName>
    </submittedName>
</protein>
<evidence type="ECO:0000313" key="3">
    <source>
        <dbReference type="Proteomes" id="UP000011087"/>
    </source>
</evidence>
<gene>
    <name evidence="1" type="ORF">GUITHDRAFT_150722</name>
</gene>
<dbReference type="RefSeq" id="XP_005839196.1">
    <property type="nucleotide sequence ID" value="XM_005839139.1"/>
</dbReference>
<organism evidence="1">
    <name type="scientific">Guillardia theta (strain CCMP2712)</name>
    <name type="common">Cryptophyte</name>
    <dbReference type="NCBI Taxonomy" id="905079"/>
    <lineage>
        <taxon>Eukaryota</taxon>
        <taxon>Cryptophyceae</taxon>
        <taxon>Pyrenomonadales</taxon>
        <taxon>Geminigeraceae</taxon>
        <taxon>Guillardia</taxon>
    </lineage>
</organism>
<dbReference type="KEGG" id="gtt:GUITHDRAFT_150722"/>
<dbReference type="Proteomes" id="UP000011087">
    <property type="component" value="Unassembled WGS sequence"/>
</dbReference>
<dbReference type="AlphaFoldDB" id="L1JUG8"/>
<evidence type="ECO:0000313" key="1">
    <source>
        <dbReference type="EMBL" id="EKX52216.1"/>
    </source>
</evidence>
<reference evidence="2" key="3">
    <citation type="submission" date="2015-06" db="UniProtKB">
        <authorList>
            <consortium name="EnsemblProtists"/>
        </authorList>
    </citation>
    <scope>IDENTIFICATION</scope>
</reference>
<proteinExistence type="predicted"/>
<dbReference type="EnsemblProtists" id="EKX52216">
    <property type="protein sequence ID" value="EKX52216"/>
    <property type="gene ID" value="GUITHDRAFT_150722"/>
</dbReference>
<reference evidence="1 3" key="1">
    <citation type="journal article" date="2012" name="Nature">
        <title>Algal genomes reveal evolutionary mosaicism and the fate of nucleomorphs.</title>
        <authorList>
            <consortium name="DOE Joint Genome Institute"/>
            <person name="Curtis B.A."/>
            <person name="Tanifuji G."/>
            <person name="Burki F."/>
            <person name="Gruber A."/>
            <person name="Irimia M."/>
            <person name="Maruyama S."/>
            <person name="Arias M.C."/>
            <person name="Ball S.G."/>
            <person name="Gile G.H."/>
            <person name="Hirakawa Y."/>
            <person name="Hopkins J.F."/>
            <person name="Kuo A."/>
            <person name="Rensing S.A."/>
            <person name="Schmutz J."/>
            <person name="Symeonidi A."/>
            <person name="Elias M."/>
            <person name="Eveleigh R.J."/>
            <person name="Herman E.K."/>
            <person name="Klute M.J."/>
            <person name="Nakayama T."/>
            <person name="Obornik M."/>
            <person name="Reyes-Prieto A."/>
            <person name="Armbrust E.V."/>
            <person name="Aves S.J."/>
            <person name="Beiko R.G."/>
            <person name="Coutinho P."/>
            <person name="Dacks J.B."/>
            <person name="Durnford D.G."/>
            <person name="Fast N.M."/>
            <person name="Green B.R."/>
            <person name="Grisdale C.J."/>
            <person name="Hempel F."/>
            <person name="Henrissat B."/>
            <person name="Hoppner M.P."/>
            <person name="Ishida K."/>
            <person name="Kim E."/>
            <person name="Koreny L."/>
            <person name="Kroth P.G."/>
            <person name="Liu Y."/>
            <person name="Malik S.B."/>
            <person name="Maier U.G."/>
            <person name="McRose D."/>
            <person name="Mock T."/>
            <person name="Neilson J.A."/>
            <person name="Onodera N.T."/>
            <person name="Poole A.M."/>
            <person name="Pritham E.J."/>
            <person name="Richards T.A."/>
            <person name="Rocap G."/>
            <person name="Roy S.W."/>
            <person name="Sarai C."/>
            <person name="Schaack S."/>
            <person name="Shirato S."/>
            <person name="Slamovits C.H."/>
            <person name="Spencer D.F."/>
            <person name="Suzuki S."/>
            <person name="Worden A.Z."/>
            <person name="Zauner S."/>
            <person name="Barry K."/>
            <person name="Bell C."/>
            <person name="Bharti A.K."/>
            <person name="Crow J.A."/>
            <person name="Grimwood J."/>
            <person name="Kramer R."/>
            <person name="Lindquist E."/>
            <person name="Lucas S."/>
            <person name="Salamov A."/>
            <person name="McFadden G.I."/>
            <person name="Lane C.E."/>
            <person name="Keeling P.J."/>
            <person name="Gray M.W."/>
            <person name="Grigoriev I.V."/>
            <person name="Archibald J.M."/>
        </authorList>
    </citation>
    <scope>NUCLEOTIDE SEQUENCE</scope>
    <source>
        <strain evidence="1 3">CCMP2712</strain>
    </source>
</reference>